<accession>D4V5A9</accession>
<dbReference type="Proteomes" id="UP000004563">
    <property type="component" value="Unassembled WGS sequence"/>
</dbReference>
<protein>
    <recommendedName>
        <fullName evidence="2">RRM domain-containing protein</fullName>
    </recommendedName>
</protein>
<proteinExistence type="predicted"/>
<feature type="domain" description="RRM" evidence="2">
    <location>
        <begin position="4"/>
        <end position="82"/>
    </location>
</feature>
<dbReference type="InterPro" id="IPR035979">
    <property type="entry name" value="RBD_domain_sf"/>
</dbReference>
<evidence type="ECO:0000259" key="2">
    <source>
        <dbReference type="PROSITE" id="PS50102"/>
    </source>
</evidence>
<sequence>MTVMNMYVGNLSYNVKEVDLREVMEEYGTVGSVKLIIDRDTRRSKGFAFVEMPETSEASNAIKQLNGVEYAGRPMVIKEALPRN</sequence>
<dbReference type="AlphaFoldDB" id="D4V5A9"/>
<dbReference type="SUPFAM" id="SSF54928">
    <property type="entry name" value="RNA-binding domain, RBD"/>
    <property type="match status" value="1"/>
</dbReference>
<comment type="caution">
    <text evidence="3">The sequence shown here is derived from an EMBL/GenBank/DDBJ whole genome shotgun (WGS) entry which is preliminary data.</text>
</comment>
<dbReference type="FunFam" id="3.30.70.330:FF:000381">
    <property type="entry name" value="RNA-binding proteins (RRM domain)"/>
    <property type="match status" value="1"/>
</dbReference>
<dbReference type="InterPro" id="IPR012677">
    <property type="entry name" value="Nucleotide-bd_a/b_plait_sf"/>
</dbReference>
<dbReference type="Gene3D" id="3.30.70.330">
    <property type="match status" value="1"/>
</dbReference>
<dbReference type="Pfam" id="PF00076">
    <property type="entry name" value="RRM_1"/>
    <property type="match status" value="1"/>
</dbReference>
<dbReference type="InterPro" id="IPR052462">
    <property type="entry name" value="SLIRP/GR-RBP-like"/>
</dbReference>
<gene>
    <name evidence="3" type="ORF">CUU_3545</name>
</gene>
<dbReference type="GO" id="GO:0003723">
    <property type="term" value="F:RNA binding"/>
    <property type="evidence" value="ECO:0007669"/>
    <property type="project" value="UniProtKB-KW"/>
</dbReference>
<evidence type="ECO:0000313" key="4">
    <source>
        <dbReference type="Proteomes" id="UP000004563"/>
    </source>
</evidence>
<evidence type="ECO:0000256" key="1">
    <source>
        <dbReference type="ARBA" id="ARBA00022884"/>
    </source>
</evidence>
<dbReference type="EMBL" id="ADKO01000026">
    <property type="protein sequence ID" value="EFG18967.1"/>
    <property type="molecule type" value="Genomic_DNA"/>
</dbReference>
<evidence type="ECO:0000313" key="3">
    <source>
        <dbReference type="EMBL" id="EFG18967.1"/>
    </source>
</evidence>
<dbReference type="SMART" id="SM00360">
    <property type="entry name" value="RRM"/>
    <property type="match status" value="1"/>
</dbReference>
<reference evidence="3 4" key="1">
    <citation type="journal article" date="2011" name="J. Bacteriol.">
        <title>Draft genome sequence of Bacteroides vulgatus PC510, a strain isolated from human feces.</title>
        <authorList>
            <person name="Cuiv P.O."/>
            <person name="Klaassens E.S."/>
            <person name="Durkin A.S."/>
            <person name="Harkins D.M."/>
            <person name="Foster L."/>
            <person name="McCorrison J."/>
            <person name="Torralba M."/>
            <person name="Nelson K.E."/>
            <person name="Morrison M."/>
        </authorList>
    </citation>
    <scope>NUCLEOTIDE SEQUENCE [LARGE SCALE GENOMIC DNA]</scope>
    <source>
        <strain evidence="3 4">PC510</strain>
    </source>
</reference>
<name>D4V5A9_PHOVU</name>
<dbReference type="PROSITE" id="PS50102">
    <property type="entry name" value="RRM"/>
    <property type="match status" value="1"/>
</dbReference>
<organism evidence="3 4">
    <name type="scientific">Phocaeicola vulgatus PC510</name>
    <dbReference type="NCBI Taxonomy" id="702446"/>
    <lineage>
        <taxon>Bacteria</taxon>
        <taxon>Pseudomonadati</taxon>
        <taxon>Bacteroidota</taxon>
        <taxon>Bacteroidia</taxon>
        <taxon>Bacteroidales</taxon>
        <taxon>Bacteroidaceae</taxon>
        <taxon>Phocaeicola</taxon>
    </lineage>
</organism>
<dbReference type="PANTHER" id="PTHR48027">
    <property type="entry name" value="HETEROGENEOUS NUCLEAR RIBONUCLEOPROTEIN 87F-RELATED"/>
    <property type="match status" value="1"/>
</dbReference>
<keyword evidence="1" id="KW-0694">RNA-binding</keyword>
<dbReference type="InterPro" id="IPR000504">
    <property type="entry name" value="RRM_dom"/>
</dbReference>